<evidence type="ECO:0000313" key="13">
    <source>
        <dbReference type="Proteomes" id="UP001055303"/>
    </source>
</evidence>
<evidence type="ECO:0000256" key="8">
    <source>
        <dbReference type="ARBA" id="ARBA00035655"/>
    </source>
</evidence>
<keyword evidence="2" id="KW-0813">Transport</keyword>
<dbReference type="Proteomes" id="UP001055303">
    <property type="component" value="Unassembled WGS sequence"/>
</dbReference>
<keyword evidence="5 9" id="KW-0812">Transmembrane</keyword>
<reference evidence="11 12" key="1">
    <citation type="submission" date="2019-06" db="EMBL/GenBank/DDBJ databases">
        <authorList>
            <person name="Rodrigo-Torres L."/>
            <person name="Arahal R. D."/>
            <person name="Lucena T."/>
        </authorList>
    </citation>
    <scope>NUCLEOTIDE SEQUENCE [LARGE SCALE GENOMIC DNA]</scope>
    <source>
        <strain evidence="11 12">SW08-7</strain>
    </source>
</reference>
<protein>
    <submittedName>
        <fullName evidence="11">Uncharacterized protein</fullName>
    </submittedName>
</protein>
<evidence type="ECO:0000256" key="9">
    <source>
        <dbReference type="SAM" id="Phobius"/>
    </source>
</evidence>
<dbReference type="EMBL" id="CABFVH010000012">
    <property type="protein sequence ID" value="VUF12625.1"/>
    <property type="molecule type" value="Genomic_DNA"/>
</dbReference>
<evidence type="ECO:0000313" key="12">
    <source>
        <dbReference type="Proteomes" id="UP000401717"/>
    </source>
</evidence>
<proteinExistence type="inferred from homology"/>
<accession>A0A564FWT8</accession>
<dbReference type="PANTHER" id="PTHR30574">
    <property type="entry name" value="INNER MEMBRANE PROTEIN YEDE"/>
    <property type="match status" value="1"/>
</dbReference>
<dbReference type="EMBL" id="BPQI01000099">
    <property type="protein sequence ID" value="GJD57419.1"/>
    <property type="molecule type" value="Genomic_DNA"/>
</dbReference>
<sequence length="143" mass="14509">MDSFMSPFLAPLAGGALIGCAAALLLLANGRIAGISGIAGGLLGPAGRESAWRVAFLVGLLLGPVLFRLAAGHWPEARLDVSWPMLAVAGLLVGYGTRLGSGCTSGHGVCGLARLSRRSFAAVAIFMAAAIVTVFLVRHGVAR</sequence>
<evidence type="ECO:0000256" key="1">
    <source>
        <dbReference type="ARBA" id="ARBA00004429"/>
    </source>
</evidence>
<dbReference type="Proteomes" id="UP000401717">
    <property type="component" value="Unassembled WGS sequence"/>
</dbReference>
<feature type="transmembrane region" description="Helical" evidence="9">
    <location>
        <begin position="81"/>
        <end position="99"/>
    </location>
</feature>
<gene>
    <name evidence="10" type="ORF">IFDJLNFL_3320</name>
    <name evidence="11" type="ORF">MTDSW087_02318</name>
</gene>
<dbReference type="AlphaFoldDB" id="A0A564FWT8"/>
<evidence type="ECO:0000256" key="4">
    <source>
        <dbReference type="ARBA" id="ARBA00022519"/>
    </source>
</evidence>
<name>A0A564FWT8_9HYPH</name>
<evidence type="ECO:0000313" key="11">
    <source>
        <dbReference type="EMBL" id="VUF12625.1"/>
    </source>
</evidence>
<evidence type="ECO:0000256" key="7">
    <source>
        <dbReference type="ARBA" id="ARBA00023136"/>
    </source>
</evidence>
<dbReference type="RefSeq" id="WP_342353838.1">
    <property type="nucleotide sequence ID" value="NZ_BPQI01000099.1"/>
</dbReference>
<feature type="transmembrane region" description="Helical" evidence="9">
    <location>
        <begin position="119"/>
        <end position="137"/>
    </location>
</feature>
<reference evidence="10" key="3">
    <citation type="submission" date="2021-08" db="EMBL/GenBank/DDBJ databases">
        <authorList>
            <person name="Tani A."/>
            <person name="Ola A."/>
            <person name="Ogura Y."/>
            <person name="Katsura K."/>
            <person name="Hayashi T."/>
        </authorList>
    </citation>
    <scope>NUCLEOTIDE SEQUENCE</scope>
    <source>
        <strain evidence="10">DSM 22415</strain>
    </source>
</reference>
<feature type="transmembrane region" description="Helical" evidence="9">
    <location>
        <begin position="50"/>
        <end position="69"/>
    </location>
</feature>
<keyword evidence="13" id="KW-1185">Reference proteome</keyword>
<reference evidence="10" key="2">
    <citation type="journal article" date="2021" name="Front. Microbiol.">
        <title>Comprehensive Comparative Genomics and Phenotyping of Methylobacterium Species.</title>
        <authorList>
            <person name="Alessa O."/>
            <person name="Ogura Y."/>
            <person name="Fujitani Y."/>
            <person name="Takami H."/>
            <person name="Hayashi T."/>
            <person name="Sahin N."/>
            <person name="Tani A."/>
        </authorList>
    </citation>
    <scope>NUCLEOTIDE SEQUENCE</scope>
    <source>
        <strain evidence="10">DSM 22415</strain>
    </source>
</reference>
<evidence type="ECO:0000256" key="2">
    <source>
        <dbReference type="ARBA" id="ARBA00022448"/>
    </source>
</evidence>
<evidence type="ECO:0000256" key="6">
    <source>
        <dbReference type="ARBA" id="ARBA00022989"/>
    </source>
</evidence>
<dbReference type="PANTHER" id="PTHR30574:SF1">
    <property type="entry name" value="SULPHUR TRANSPORT DOMAIN-CONTAINING PROTEIN"/>
    <property type="match status" value="1"/>
</dbReference>
<evidence type="ECO:0000313" key="10">
    <source>
        <dbReference type="EMBL" id="GJD57419.1"/>
    </source>
</evidence>
<dbReference type="GO" id="GO:0005886">
    <property type="term" value="C:plasma membrane"/>
    <property type="evidence" value="ECO:0007669"/>
    <property type="project" value="UniProtKB-SubCell"/>
</dbReference>
<keyword evidence="3" id="KW-1003">Cell membrane</keyword>
<organism evidence="11 12">
    <name type="scientific">Methylobacterium dankookense</name>
    <dbReference type="NCBI Taxonomy" id="560405"/>
    <lineage>
        <taxon>Bacteria</taxon>
        <taxon>Pseudomonadati</taxon>
        <taxon>Pseudomonadota</taxon>
        <taxon>Alphaproteobacteria</taxon>
        <taxon>Hyphomicrobiales</taxon>
        <taxon>Methylobacteriaceae</taxon>
        <taxon>Methylobacterium</taxon>
    </lineage>
</organism>
<keyword evidence="7 9" id="KW-0472">Membrane</keyword>
<comment type="subcellular location">
    <subcellularLocation>
        <location evidence="1">Cell inner membrane</location>
        <topology evidence="1">Multi-pass membrane protein</topology>
    </subcellularLocation>
</comment>
<comment type="similarity">
    <text evidence="8">Belongs to the TsuA/YedE (TC 9.B.102) family.</text>
</comment>
<evidence type="ECO:0000256" key="5">
    <source>
        <dbReference type="ARBA" id="ARBA00022692"/>
    </source>
</evidence>
<evidence type="ECO:0000256" key="3">
    <source>
        <dbReference type="ARBA" id="ARBA00022475"/>
    </source>
</evidence>
<dbReference type="InterPro" id="IPR007272">
    <property type="entry name" value="Sulf_transp_TsuA/YedE"/>
</dbReference>
<dbReference type="Pfam" id="PF04143">
    <property type="entry name" value="Sulf_transp"/>
    <property type="match status" value="1"/>
</dbReference>
<keyword evidence="4" id="KW-0997">Cell inner membrane</keyword>
<keyword evidence="6 9" id="KW-1133">Transmembrane helix</keyword>